<proteinExistence type="predicted"/>
<feature type="compositionally biased region" description="Polar residues" evidence="1">
    <location>
        <begin position="648"/>
        <end position="663"/>
    </location>
</feature>
<name>A0A9N9M283_9HELO</name>
<feature type="region of interest" description="Disordered" evidence="1">
    <location>
        <begin position="688"/>
        <end position="714"/>
    </location>
</feature>
<evidence type="ECO:0000256" key="1">
    <source>
        <dbReference type="SAM" id="MobiDB-lite"/>
    </source>
</evidence>
<feature type="region of interest" description="Disordered" evidence="1">
    <location>
        <begin position="598"/>
        <end position="665"/>
    </location>
</feature>
<feature type="region of interest" description="Disordered" evidence="1">
    <location>
        <begin position="768"/>
        <end position="789"/>
    </location>
</feature>
<gene>
    <name evidence="2" type="ORF">HYALB_00000517</name>
</gene>
<dbReference type="EMBL" id="CAJVRM010000726">
    <property type="protein sequence ID" value="CAG8983350.1"/>
    <property type="molecule type" value="Genomic_DNA"/>
</dbReference>
<feature type="compositionally biased region" description="Polar residues" evidence="1">
    <location>
        <begin position="404"/>
        <end position="413"/>
    </location>
</feature>
<dbReference type="OrthoDB" id="10306376at2759"/>
<evidence type="ECO:0000313" key="3">
    <source>
        <dbReference type="Proteomes" id="UP000701801"/>
    </source>
</evidence>
<feature type="region of interest" description="Disordered" evidence="1">
    <location>
        <begin position="727"/>
        <end position="749"/>
    </location>
</feature>
<feature type="region of interest" description="Disordered" evidence="1">
    <location>
        <begin position="127"/>
        <end position="147"/>
    </location>
</feature>
<dbReference type="AlphaFoldDB" id="A0A9N9M283"/>
<dbReference type="Proteomes" id="UP000701801">
    <property type="component" value="Unassembled WGS sequence"/>
</dbReference>
<evidence type="ECO:0000313" key="2">
    <source>
        <dbReference type="EMBL" id="CAG8983350.1"/>
    </source>
</evidence>
<reference evidence="2" key="1">
    <citation type="submission" date="2021-07" db="EMBL/GenBank/DDBJ databases">
        <authorList>
            <person name="Durling M."/>
        </authorList>
    </citation>
    <scope>NUCLEOTIDE SEQUENCE</scope>
</reference>
<feature type="compositionally biased region" description="Polar residues" evidence="1">
    <location>
        <begin position="309"/>
        <end position="318"/>
    </location>
</feature>
<feature type="compositionally biased region" description="Basic and acidic residues" evidence="1">
    <location>
        <begin position="696"/>
        <end position="707"/>
    </location>
</feature>
<sequence>MRSSSPCEAAEERRHSIFSTATTAFLQRSPISLQCRRSLRKHKRGFEGEDEVLSHASFTSGDGSPKSSSMISYREDPWVISSNDISSSEGKEHFADCVQGFNDLKTREKATSPSDFTSLIAQRETPPSCKREVSNLTPPRLSMRRPSIEFPSTSLSNHTFDPENFERQLQDIREANPFWFSPLRASTLPPSYESPWSERSNKTLNPEQFKEHLENIQRDTNMFSNLEVLEVQDFTTHDLDWDSTPEVATPSSTGSFEARGFNSPVHGTCSYLFNELTARNMIDEKAEKTSPRDLEKNQVSFEEIFQMHQEPQTHLSSSPKRKREAFGGHGGSVDYRSPQQNSPQRIPRKEGASLPAEFMYSNPLTTTKPKRCFLSEKESQDGVDPSSSPSSPPLKRRRVDSEKNNNGTPSMNGGNKAIFSVWSNGKTGATKRRFLRERRTQYTPSCIKNPSVASSQKENECQNPFRLQDATFIFSSPVKVVSKPRGHQIVSEFEDRAKLTKPFRTGADGSPNSLASHAKLKKMNHNKAVEEGICHPSSIQKPFKNNASDSNIPSLKVSSLSAEQYTTPSPVTTIVNIARGLQHEYEHTEEFLIDLESASQVAESSESPEVESPIGSEESEEMRTRHHIGSEEFEELATALRTREESSEPINQSGPSSRNQNIEPSPYDWNYWESIVLQGVDRIEREAQAAASCEAQRQEWEETRGPDDGPETQLGAFRQFYDTNHQAQDENRDQEQEQAQVEQLGQPPHYRQIQEIISEGRNFIEDSRSQHETHIAAEQQPPQPQELWQETLSGNGDAFDEFRAHITPGFSPSELSNPSWSSMQTRRRGSTVCPHCVDFINSPTVQLRCRACGRDISRGEEGGMMFGPLDGNGGPLSLYYTEEADEAYEEWMRDWVVERV</sequence>
<organism evidence="2 3">
    <name type="scientific">Hymenoscyphus albidus</name>
    <dbReference type="NCBI Taxonomy" id="595503"/>
    <lineage>
        <taxon>Eukaryota</taxon>
        <taxon>Fungi</taxon>
        <taxon>Dikarya</taxon>
        <taxon>Ascomycota</taxon>
        <taxon>Pezizomycotina</taxon>
        <taxon>Leotiomycetes</taxon>
        <taxon>Helotiales</taxon>
        <taxon>Helotiaceae</taxon>
        <taxon>Hymenoscyphus</taxon>
    </lineage>
</organism>
<comment type="caution">
    <text evidence="2">The sequence shown here is derived from an EMBL/GenBank/DDBJ whole genome shotgun (WGS) entry which is preliminary data.</text>
</comment>
<feature type="compositionally biased region" description="Low complexity" evidence="1">
    <location>
        <begin position="598"/>
        <end position="616"/>
    </location>
</feature>
<protein>
    <submittedName>
        <fullName evidence="2">Uncharacterized protein</fullName>
    </submittedName>
</protein>
<accession>A0A9N9M283</accession>
<keyword evidence="3" id="KW-1185">Reference proteome</keyword>
<feature type="region of interest" description="Disordered" evidence="1">
    <location>
        <begin position="308"/>
        <end position="423"/>
    </location>
</feature>